<dbReference type="AlphaFoldDB" id="A0A6A7A0G6"/>
<organism evidence="2 3">
    <name type="scientific">Ophiobolus disseminans</name>
    <dbReference type="NCBI Taxonomy" id="1469910"/>
    <lineage>
        <taxon>Eukaryota</taxon>
        <taxon>Fungi</taxon>
        <taxon>Dikarya</taxon>
        <taxon>Ascomycota</taxon>
        <taxon>Pezizomycotina</taxon>
        <taxon>Dothideomycetes</taxon>
        <taxon>Pleosporomycetidae</taxon>
        <taxon>Pleosporales</taxon>
        <taxon>Pleosporineae</taxon>
        <taxon>Phaeosphaeriaceae</taxon>
        <taxon>Ophiobolus</taxon>
    </lineage>
</organism>
<sequence>MRFSLPAAIVLFCATTALALPQSNTDNEIASLDGDDGLDLSNIDIVDIEYNPEDFEELATRATKHCSNIAPIKRVKKEYKGKCDPKNSKGWASGHNCKNKSGKSYLCVQGGKATCHSINDAVKNNFESGECFIAK</sequence>
<proteinExistence type="predicted"/>
<dbReference type="Proteomes" id="UP000799424">
    <property type="component" value="Unassembled WGS sequence"/>
</dbReference>
<gene>
    <name evidence="2" type="ORF">CC86DRAFT_406490</name>
</gene>
<name>A0A6A7A0G6_9PLEO</name>
<dbReference type="EMBL" id="MU006226">
    <property type="protein sequence ID" value="KAF2826197.1"/>
    <property type="molecule type" value="Genomic_DNA"/>
</dbReference>
<keyword evidence="1" id="KW-0732">Signal</keyword>
<keyword evidence="3" id="KW-1185">Reference proteome</keyword>
<reference evidence="2" key="1">
    <citation type="journal article" date="2020" name="Stud. Mycol.">
        <title>101 Dothideomycetes genomes: a test case for predicting lifestyles and emergence of pathogens.</title>
        <authorList>
            <person name="Haridas S."/>
            <person name="Albert R."/>
            <person name="Binder M."/>
            <person name="Bloem J."/>
            <person name="Labutti K."/>
            <person name="Salamov A."/>
            <person name="Andreopoulos B."/>
            <person name="Baker S."/>
            <person name="Barry K."/>
            <person name="Bills G."/>
            <person name="Bluhm B."/>
            <person name="Cannon C."/>
            <person name="Castanera R."/>
            <person name="Culley D."/>
            <person name="Daum C."/>
            <person name="Ezra D."/>
            <person name="Gonzalez J."/>
            <person name="Henrissat B."/>
            <person name="Kuo A."/>
            <person name="Liang C."/>
            <person name="Lipzen A."/>
            <person name="Lutzoni F."/>
            <person name="Magnuson J."/>
            <person name="Mondo S."/>
            <person name="Nolan M."/>
            <person name="Ohm R."/>
            <person name="Pangilinan J."/>
            <person name="Park H.-J."/>
            <person name="Ramirez L."/>
            <person name="Alfaro M."/>
            <person name="Sun H."/>
            <person name="Tritt A."/>
            <person name="Yoshinaga Y."/>
            <person name="Zwiers L.-H."/>
            <person name="Turgeon B."/>
            <person name="Goodwin S."/>
            <person name="Spatafora J."/>
            <person name="Crous P."/>
            <person name="Grigoriev I."/>
        </authorList>
    </citation>
    <scope>NUCLEOTIDE SEQUENCE</scope>
    <source>
        <strain evidence="2">CBS 113818</strain>
    </source>
</reference>
<evidence type="ECO:0000313" key="3">
    <source>
        <dbReference type="Proteomes" id="UP000799424"/>
    </source>
</evidence>
<dbReference type="OrthoDB" id="2882365at2759"/>
<feature type="chain" id="PRO_5025631989" evidence="1">
    <location>
        <begin position="20"/>
        <end position="135"/>
    </location>
</feature>
<protein>
    <submittedName>
        <fullName evidence="2">Uncharacterized protein</fullName>
    </submittedName>
</protein>
<evidence type="ECO:0000313" key="2">
    <source>
        <dbReference type="EMBL" id="KAF2826197.1"/>
    </source>
</evidence>
<evidence type="ECO:0000256" key="1">
    <source>
        <dbReference type="SAM" id="SignalP"/>
    </source>
</evidence>
<feature type="signal peptide" evidence="1">
    <location>
        <begin position="1"/>
        <end position="19"/>
    </location>
</feature>
<accession>A0A6A7A0G6</accession>